<dbReference type="Gene3D" id="3.40.190.290">
    <property type="match status" value="1"/>
</dbReference>
<gene>
    <name evidence="6" type="ORF">IAD16_06855</name>
</gene>
<dbReference type="InterPro" id="IPR000847">
    <property type="entry name" value="LysR_HTH_N"/>
</dbReference>
<reference evidence="6" key="2">
    <citation type="journal article" date="2021" name="PeerJ">
        <title>Extensive microbial diversity within the chicken gut microbiome revealed by metagenomics and culture.</title>
        <authorList>
            <person name="Gilroy R."/>
            <person name="Ravi A."/>
            <person name="Getino M."/>
            <person name="Pursley I."/>
            <person name="Horton D.L."/>
            <person name="Alikhan N.F."/>
            <person name="Baker D."/>
            <person name="Gharbi K."/>
            <person name="Hall N."/>
            <person name="Watson M."/>
            <person name="Adriaenssens E.M."/>
            <person name="Foster-Nyarko E."/>
            <person name="Jarju S."/>
            <person name="Secka A."/>
            <person name="Antonio M."/>
            <person name="Oren A."/>
            <person name="Chaudhuri R.R."/>
            <person name="La Ragione R."/>
            <person name="Hildebrand F."/>
            <person name="Pallen M.J."/>
        </authorList>
    </citation>
    <scope>NUCLEOTIDE SEQUENCE</scope>
    <source>
        <strain evidence="6">11300</strain>
    </source>
</reference>
<dbReference type="InterPro" id="IPR036388">
    <property type="entry name" value="WH-like_DNA-bd_sf"/>
</dbReference>
<dbReference type="InterPro" id="IPR036390">
    <property type="entry name" value="WH_DNA-bd_sf"/>
</dbReference>
<organism evidence="6 7">
    <name type="scientific">Candidatus Fimisoma avicola</name>
    <dbReference type="NCBI Taxonomy" id="2840826"/>
    <lineage>
        <taxon>Bacteria</taxon>
        <taxon>Bacillati</taxon>
        <taxon>Bacillota</taxon>
        <taxon>Clostridia</taxon>
        <taxon>Eubacteriales</taxon>
        <taxon>Candidatus Fimisoma</taxon>
    </lineage>
</organism>
<comment type="similarity">
    <text evidence="1">Belongs to the LysR transcriptional regulatory family.</text>
</comment>
<dbReference type="PROSITE" id="PS50931">
    <property type="entry name" value="HTH_LYSR"/>
    <property type="match status" value="1"/>
</dbReference>
<dbReference type="PANTHER" id="PTHR30346:SF28">
    <property type="entry name" value="HTH-TYPE TRANSCRIPTIONAL REGULATOR CYNR"/>
    <property type="match status" value="1"/>
</dbReference>
<keyword evidence="4" id="KW-0804">Transcription</keyword>
<dbReference type="SUPFAM" id="SSF46785">
    <property type="entry name" value="Winged helix' DNA-binding domain"/>
    <property type="match status" value="1"/>
</dbReference>
<dbReference type="AlphaFoldDB" id="A0A9D1I4G7"/>
<feature type="domain" description="HTH lysR-type" evidence="5">
    <location>
        <begin position="1"/>
        <end position="58"/>
    </location>
</feature>
<evidence type="ECO:0000256" key="3">
    <source>
        <dbReference type="ARBA" id="ARBA00023125"/>
    </source>
</evidence>
<dbReference type="EMBL" id="DVMO01000101">
    <property type="protein sequence ID" value="HIU28078.1"/>
    <property type="molecule type" value="Genomic_DNA"/>
</dbReference>
<dbReference type="GO" id="GO:0032993">
    <property type="term" value="C:protein-DNA complex"/>
    <property type="evidence" value="ECO:0007669"/>
    <property type="project" value="TreeGrafter"/>
</dbReference>
<evidence type="ECO:0000256" key="4">
    <source>
        <dbReference type="ARBA" id="ARBA00023163"/>
    </source>
</evidence>
<keyword evidence="2" id="KW-0805">Transcription regulation</keyword>
<comment type="caution">
    <text evidence="6">The sequence shown here is derived from an EMBL/GenBank/DDBJ whole genome shotgun (WGS) entry which is preliminary data.</text>
</comment>
<dbReference type="Pfam" id="PF00126">
    <property type="entry name" value="HTH_1"/>
    <property type="match status" value="1"/>
</dbReference>
<evidence type="ECO:0000259" key="5">
    <source>
        <dbReference type="PROSITE" id="PS50931"/>
    </source>
</evidence>
<name>A0A9D1I4G7_9FIRM</name>
<dbReference type="SUPFAM" id="SSF53850">
    <property type="entry name" value="Periplasmic binding protein-like II"/>
    <property type="match status" value="1"/>
</dbReference>
<dbReference type="PANTHER" id="PTHR30346">
    <property type="entry name" value="TRANSCRIPTIONAL DUAL REGULATOR HCAR-RELATED"/>
    <property type="match status" value="1"/>
</dbReference>
<sequence>MYNPLLDCFIYVAEHGTFTKAGEIMLISPTAVMKQINALERHLGLKLFERSNQGVVLTPVGRSVYDYALQMKQYSKQALDDIHRQLSSDTAVLRIGTSPLNPCEPFLNVWYKINSAFPRYSLNLISFGNEYSEVFSAHTMLGDKLDFVVGTCDPDRDLGRLDHIPIGEYNLCCAVPRTHPYASKRRLAVDDLRGFTLMIAKKGLSEGIDRVRADLEMNCPDVKLEDIDKMYSLEPFDRCRQVGKFFLAPECWQHVEPAITFVPVDWEHTIPCCLIYRKDPADVVSRVIQEIKKRMRITFG</sequence>
<protein>
    <submittedName>
        <fullName evidence="6">LysR family transcriptional regulator</fullName>
    </submittedName>
</protein>
<dbReference type="GO" id="GO:0003677">
    <property type="term" value="F:DNA binding"/>
    <property type="evidence" value="ECO:0007669"/>
    <property type="project" value="UniProtKB-KW"/>
</dbReference>
<dbReference type="Proteomes" id="UP000824091">
    <property type="component" value="Unassembled WGS sequence"/>
</dbReference>
<dbReference type="Gene3D" id="1.10.10.10">
    <property type="entry name" value="Winged helix-like DNA-binding domain superfamily/Winged helix DNA-binding domain"/>
    <property type="match status" value="1"/>
</dbReference>
<dbReference type="GO" id="GO:0003700">
    <property type="term" value="F:DNA-binding transcription factor activity"/>
    <property type="evidence" value="ECO:0007669"/>
    <property type="project" value="InterPro"/>
</dbReference>
<evidence type="ECO:0000313" key="7">
    <source>
        <dbReference type="Proteomes" id="UP000824091"/>
    </source>
</evidence>
<keyword evidence="3" id="KW-0238">DNA-binding</keyword>
<evidence type="ECO:0000313" key="6">
    <source>
        <dbReference type="EMBL" id="HIU28078.1"/>
    </source>
</evidence>
<reference evidence="6" key="1">
    <citation type="submission" date="2020-10" db="EMBL/GenBank/DDBJ databases">
        <authorList>
            <person name="Gilroy R."/>
        </authorList>
    </citation>
    <scope>NUCLEOTIDE SEQUENCE</scope>
    <source>
        <strain evidence="6">11300</strain>
    </source>
</reference>
<evidence type="ECO:0000256" key="2">
    <source>
        <dbReference type="ARBA" id="ARBA00023015"/>
    </source>
</evidence>
<proteinExistence type="inferred from homology"/>
<accession>A0A9D1I4G7</accession>
<evidence type="ECO:0000256" key="1">
    <source>
        <dbReference type="ARBA" id="ARBA00009437"/>
    </source>
</evidence>